<feature type="region of interest" description="Disordered" evidence="1">
    <location>
        <begin position="126"/>
        <end position="150"/>
    </location>
</feature>
<dbReference type="Pfam" id="PF16761">
    <property type="entry name" value="Clr2_transil"/>
    <property type="match status" value="1"/>
</dbReference>
<evidence type="ECO:0000313" key="5">
    <source>
        <dbReference type="Proteomes" id="UP000756921"/>
    </source>
</evidence>
<gene>
    <name evidence="4" type="ORF">PMIN01_11099</name>
</gene>
<organism evidence="4 5">
    <name type="scientific">Paraphaeosphaeria minitans</name>
    <dbReference type="NCBI Taxonomy" id="565426"/>
    <lineage>
        <taxon>Eukaryota</taxon>
        <taxon>Fungi</taxon>
        <taxon>Dikarya</taxon>
        <taxon>Ascomycota</taxon>
        <taxon>Pezizomycotina</taxon>
        <taxon>Dothideomycetes</taxon>
        <taxon>Pleosporomycetidae</taxon>
        <taxon>Pleosporales</taxon>
        <taxon>Massarineae</taxon>
        <taxon>Didymosphaeriaceae</taxon>
        <taxon>Paraphaeosphaeria</taxon>
    </lineage>
</organism>
<dbReference type="GO" id="GO:0070824">
    <property type="term" value="C:SHREC complex"/>
    <property type="evidence" value="ECO:0007669"/>
    <property type="project" value="InterPro"/>
</dbReference>
<evidence type="ECO:0000259" key="3">
    <source>
        <dbReference type="Pfam" id="PF16761"/>
    </source>
</evidence>
<evidence type="ECO:0000256" key="1">
    <source>
        <dbReference type="SAM" id="MobiDB-lite"/>
    </source>
</evidence>
<comment type="caution">
    <text evidence="4">The sequence shown here is derived from an EMBL/GenBank/DDBJ whole genome shotgun (WGS) entry which is preliminary data.</text>
</comment>
<feature type="region of interest" description="Disordered" evidence="1">
    <location>
        <begin position="1"/>
        <end position="23"/>
    </location>
</feature>
<dbReference type="AlphaFoldDB" id="A0A9P6KLS4"/>
<dbReference type="InterPro" id="IPR038986">
    <property type="entry name" value="Clr2"/>
</dbReference>
<evidence type="ECO:0000313" key="4">
    <source>
        <dbReference type="EMBL" id="KAF9731140.1"/>
    </source>
</evidence>
<dbReference type="Pfam" id="PF10383">
    <property type="entry name" value="Clr2"/>
    <property type="match status" value="1"/>
</dbReference>
<feature type="domain" description="Cryptic loci regulator 2 C-terminal" evidence="2">
    <location>
        <begin position="398"/>
        <end position="520"/>
    </location>
</feature>
<name>A0A9P6KLS4_9PLEO</name>
<feature type="compositionally biased region" description="Low complexity" evidence="1">
    <location>
        <begin position="635"/>
        <end position="644"/>
    </location>
</feature>
<dbReference type="EMBL" id="WJXW01000013">
    <property type="protein sequence ID" value="KAF9731140.1"/>
    <property type="molecule type" value="Genomic_DNA"/>
</dbReference>
<dbReference type="PANTHER" id="PTHR38046:SF1">
    <property type="entry name" value="CRYPTIC LOCI REGULATOR 2"/>
    <property type="match status" value="1"/>
</dbReference>
<dbReference type="GO" id="GO:0031934">
    <property type="term" value="C:mating-type region heterochromatin"/>
    <property type="evidence" value="ECO:0007669"/>
    <property type="project" value="TreeGrafter"/>
</dbReference>
<keyword evidence="5" id="KW-1185">Reference proteome</keyword>
<dbReference type="GO" id="GO:0030466">
    <property type="term" value="P:silent mating-type cassette heterochromatin formation"/>
    <property type="evidence" value="ECO:0007669"/>
    <property type="project" value="TreeGrafter"/>
</dbReference>
<dbReference type="InterPro" id="IPR031915">
    <property type="entry name" value="Clr2_N"/>
</dbReference>
<feature type="domain" description="Cryptic loci regulator 2 N-terminal" evidence="3">
    <location>
        <begin position="56"/>
        <end position="118"/>
    </location>
</feature>
<sequence>MPTVTVPLRPGSDGDYTHKPPDKSTWTIIDPPTLYLERVGLQWMQDRDEAKPGIKYVLEKLPVGYTLYQRPRANGTKDKYLFGHPNHKYFDSPNRFYPHFKHLIENGGNSMACPCTVCDPRGGVLPGKPPSTSGHFSMSSSSTSGPSSRRISITIPSKEETTSQPVQSIDVGASAKVSLGRPKMTLTGMDATRVDEEGTPDIYRNLIDRLKCHGKLDESIKEPLSLDWRAEQEVIPDLMKKVQRDPQWIPRIGDILLYVRNVPEGIQIVQDPQTGEYVLYDPQSNDFGEKAMWEAGLVCQVPAVQEPSGGEEQWCISQTGVRMEPVPNPNDTKKALSKRYTYVPVEHTRPFCLCEDYIGYVPQDKRHPTIQNAFTVSATMSLMGKHRFHGTWPTAYIHCHAIYIGSELIAVGDTVRLAPKAGDENVIADVLVVKTIRLRLSNLDNASTNDYDEGRPYNSEIWIYGSGFTTTALRTSKEWLSQSNTKIPKSASGYGAWFPLHPSNKELAVPFSRIIGRLYERDALESWFSDPDLDSGREGVLDARHFASSHDKRIVSNVGTTWFWADSRADALDLHTINGIDVGKNDIQRDPRDWHKSIKAMEAGAAFSDRRLVPQVRSLRGFLAPGTSIEHEKGSTSSSSAMTGSKRRVIEVSDDDEEEIRRQTRIVTNVPYRRSKIQVVVD</sequence>
<feature type="compositionally biased region" description="Low complexity" evidence="1">
    <location>
        <begin position="130"/>
        <end position="150"/>
    </location>
</feature>
<evidence type="ECO:0008006" key="6">
    <source>
        <dbReference type="Google" id="ProtNLM"/>
    </source>
</evidence>
<dbReference type="Proteomes" id="UP000756921">
    <property type="component" value="Unassembled WGS sequence"/>
</dbReference>
<proteinExistence type="predicted"/>
<dbReference type="OrthoDB" id="438224at2759"/>
<dbReference type="InterPro" id="IPR018839">
    <property type="entry name" value="Tscrpt-silencing_Clr2_C"/>
</dbReference>
<evidence type="ECO:0000259" key="2">
    <source>
        <dbReference type="Pfam" id="PF10383"/>
    </source>
</evidence>
<dbReference type="PANTHER" id="PTHR38046">
    <property type="entry name" value="CRYPTIC LOCI REGULATOR 2"/>
    <property type="match status" value="1"/>
</dbReference>
<reference evidence="4" key="1">
    <citation type="journal article" date="2020" name="Mol. Plant Microbe Interact.">
        <title>Genome Sequence of the Biocontrol Agent Coniothyrium minitans strain Conio (IMI 134523).</title>
        <authorList>
            <person name="Patel D."/>
            <person name="Shittu T.A."/>
            <person name="Baroncelli R."/>
            <person name="Muthumeenakshi S."/>
            <person name="Osborne T.H."/>
            <person name="Janganan T.K."/>
            <person name="Sreenivasaprasad S."/>
        </authorList>
    </citation>
    <scope>NUCLEOTIDE SEQUENCE</scope>
    <source>
        <strain evidence="4">Conio</strain>
    </source>
</reference>
<feature type="region of interest" description="Disordered" evidence="1">
    <location>
        <begin position="627"/>
        <end position="646"/>
    </location>
</feature>
<accession>A0A9P6KLS4</accession>
<dbReference type="GO" id="GO:0033553">
    <property type="term" value="C:rDNA heterochromatin"/>
    <property type="evidence" value="ECO:0007669"/>
    <property type="project" value="TreeGrafter"/>
</dbReference>
<protein>
    <recommendedName>
        <fullName evidence="6">Cryptic loci regulator 2 N-terminal domain-containing protein</fullName>
    </recommendedName>
</protein>